<accession>A0A0C9XTL9</accession>
<feature type="compositionally biased region" description="Acidic residues" evidence="1">
    <location>
        <begin position="582"/>
        <end position="600"/>
    </location>
</feature>
<evidence type="ECO:0000313" key="3">
    <source>
        <dbReference type="Proteomes" id="UP000054477"/>
    </source>
</evidence>
<dbReference type="AlphaFoldDB" id="A0A0C9XTL9"/>
<reference evidence="2 3" key="1">
    <citation type="submission" date="2014-04" db="EMBL/GenBank/DDBJ databases">
        <authorList>
            <consortium name="DOE Joint Genome Institute"/>
            <person name="Kuo A."/>
            <person name="Kohler A."/>
            <person name="Nagy L.G."/>
            <person name="Floudas D."/>
            <person name="Copeland A."/>
            <person name="Barry K.W."/>
            <person name="Cichocki N."/>
            <person name="Veneault-Fourrey C."/>
            <person name="LaButti K."/>
            <person name="Lindquist E.A."/>
            <person name="Lipzen A."/>
            <person name="Lundell T."/>
            <person name="Morin E."/>
            <person name="Murat C."/>
            <person name="Sun H."/>
            <person name="Tunlid A."/>
            <person name="Henrissat B."/>
            <person name="Grigoriev I.V."/>
            <person name="Hibbett D.S."/>
            <person name="Martin F."/>
            <person name="Nordberg H.P."/>
            <person name="Cantor M.N."/>
            <person name="Hua S.X."/>
        </authorList>
    </citation>
    <scope>NUCLEOTIDE SEQUENCE [LARGE SCALE GENOMIC DNA]</scope>
    <source>
        <strain evidence="2 3">LaAM-08-1</strain>
    </source>
</reference>
<dbReference type="Pfam" id="PF18759">
    <property type="entry name" value="Plavaka"/>
    <property type="match status" value="1"/>
</dbReference>
<dbReference type="InterPro" id="IPR041078">
    <property type="entry name" value="Plavaka"/>
</dbReference>
<keyword evidence="3" id="KW-1185">Reference proteome</keyword>
<dbReference type="Proteomes" id="UP000054477">
    <property type="component" value="Unassembled WGS sequence"/>
</dbReference>
<dbReference type="HOGENOM" id="CLU_006344_1_0_1"/>
<dbReference type="STRING" id="1095629.A0A0C9XTL9"/>
<sequence length="844" mass="95483">MDYSPFQDRFDFQIAQFLFKKVQMSGKNIDELMYLWAAQSLKDHGVAPFTSHKELYTLIDAIPFGDAPWQSFSVKYAGELPEGTPPSWMLADYEVWFRDPAVVLKNMLENSDFGKEFDYGAFREYDEKGERKWKDFMSGNWSWRQSDKIMKENPGNVGALFVPVISGSDKTTVSVATGQNEYYPLHISIGNIHNNVRRAHRESVIPIGFLSIPKGERKHDNDPAFLRFRRRLFHSSLSAIFQSLKSQMTTPRVMRCPDGHFRRVIYGLGPYIADYPEQALLSCVVQGWCTKCTSLPDDLDAPSGLRSQAWTDAMIEAFDAQILWDAYGIIADVVPFTNDFPRADIHELLAPDLLHQVIKGTFKDHLVTWVGGYLVAAHGEARANTIMDDIDRRISAVPSFPGLRCFPDGRRFKQWTGDDSKALMKVYLPTLSGYVPSEMLRCFSAFLDFCYLVRRSVINDSTLADIDDALLRFHQYRTIFQTSGARPEGFSLPQQHSLVHYRKLIEDFGAPNGLCSSITEAKHIKAVKQPWRRSSKFNALGQMLLTNQRLDKLGAAYATFKARGMLEGSVLDATYASLDLSPGDDSDSDGLEDEDDEEQYEGGPVDGPWVLGEVKLARTPQRRYPRDLATFSELISHPHFNFGNLVRRFLYDQLHLASENHPEDISLSDCPRVTGCETVQVFHSAVATFHAPSDPSGIGGMRHETIRSTPSWRGQGQRHDCVFAVIDEGAEGFRALAALRVKLFFSFRYQGTDFPCALIEWFSPAFGGPDPDTGMWVVHPDANEDGLRDTTVIHINTIFRLAHLIPVYGDSTIPPDFHFSYSLDVFDAFFVNKYIDHHSHEIAF</sequence>
<feature type="region of interest" description="Disordered" evidence="1">
    <location>
        <begin position="580"/>
        <end position="607"/>
    </location>
</feature>
<proteinExistence type="predicted"/>
<name>A0A0C9XTL9_9AGAR</name>
<evidence type="ECO:0000256" key="1">
    <source>
        <dbReference type="SAM" id="MobiDB-lite"/>
    </source>
</evidence>
<dbReference type="OrthoDB" id="3199698at2759"/>
<protein>
    <submittedName>
        <fullName evidence="2">Uncharacterized protein</fullName>
    </submittedName>
</protein>
<evidence type="ECO:0000313" key="2">
    <source>
        <dbReference type="EMBL" id="KIK01047.1"/>
    </source>
</evidence>
<dbReference type="EMBL" id="KN838613">
    <property type="protein sequence ID" value="KIK01047.1"/>
    <property type="molecule type" value="Genomic_DNA"/>
</dbReference>
<reference evidence="3" key="2">
    <citation type="submission" date="2015-01" db="EMBL/GenBank/DDBJ databases">
        <title>Evolutionary Origins and Diversification of the Mycorrhizal Mutualists.</title>
        <authorList>
            <consortium name="DOE Joint Genome Institute"/>
            <consortium name="Mycorrhizal Genomics Consortium"/>
            <person name="Kohler A."/>
            <person name="Kuo A."/>
            <person name="Nagy L.G."/>
            <person name="Floudas D."/>
            <person name="Copeland A."/>
            <person name="Barry K.W."/>
            <person name="Cichocki N."/>
            <person name="Veneault-Fourrey C."/>
            <person name="LaButti K."/>
            <person name="Lindquist E.A."/>
            <person name="Lipzen A."/>
            <person name="Lundell T."/>
            <person name="Morin E."/>
            <person name="Murat C."/>
            <person name="Riley R."/>
            <person name="Ohm R."/>
            <person name="Sun H."/>
            <person name="Tunlid A."/>
            <person name="Henrissat B."/>
            <person name="Grigoriev I.V."/>
            <person name="Hibbett D.S."/>
            <person name="Martin F."/>
        </authorList>
    </citation>
    <scope>NUCLEOTIDE SEQUENCE [LARGE SCALE GENOMIC DNA]</scope>
    <source>
        <strain evidence="3">LaAM-08-1</strain>
    </source>
</reference>
<gene>
    <name evidence="2" type="ORF">K443DRAFT_132466</name>
</gene>
<organism evidence="2 3">
    <name type="scientific">Laccaria amethystina LaAM-08-1</name>
    <dbReference type="NCBI Taxonomy" id="1095629"/>
    <lineage>
        <taxon>Eukaryota</taxon>
        <taxon>Fungi</taxon>
        <taxon>Dikarya</taxon>
        <taxon>Basidiomycota</taxon>
        <taxon>Agaricomycotina</taxon>
        <taxon>Agaricomycetes</taxon>
        <taxon>Agaricomycetidae</taxon>
        <taxon>Agaricales</taxon>
        <taxon>Agaricineae</taxon>
        <taxon>Hydnangiaceae</taxon>
        <taxon>Laccaria</taxon>
    </lineage>
</organism>